<evidence type="ECO:0000256" key="1">
    <source>
        <dbReference type="SAM" id="Coils"/>
    </source>
</evidence>
<dbReference type="AlphaFoldDB" id="A0A4S2FSG8"/>
<dbReference type="RefSeq" id="WP_135950535.1">
    <property type="nucleotide sequence ID" value="NZ_CAOOJZ010000009.1"/>
</dbReference>
<sequence length="546" mass="62323">MQGANALSEVKSIVSQHTQAPFIESPLYTIKKGESFQFAFSAKKKPNVKLVTPNKKTRSITVQSLGNGQYEAQYTPKEGEGVYRLYVSDGKRLSQGWFSVRYSWSDYIKGARQAALDYPQKASSHTESWYGFLPSYIAKAYFPDAETDAKVEDLFNEVFPLMYDTETFIPTSEHNRIQNHSMMASLFALRYKASKNIQDLFAASALADFLMSKQSPDGAYRSGRVHYTSVIYIAKSIMEVMELEKEQAATSEYWASTYRRHYASVKKAIDELVLNLDNLETEGENTYEDCMIASSYGQIAMFALLQPEGSEERAHYLKAAEYFVKGHRCLSQLLIPDSRVNGGSIRFWESQYDVLTYPNFINSPHGWSAWRIYGLKYLYQLTGEEHYLTDMMNSLGTCAQLLNPKTGVLNWAFVSDPYVEVKYFTEDSKQKGKGIHVDKVIGREYIPMISDWYRAPKNTWVSGYWDYDGGCCDNDVHEIFKCVGEVALTSAYFHLREDGTFITWNCTAQKEGGKWVVTPDENTIDTLYTNTRQTIQSDLKVIKVSR</sequence>
<keyword evidence="1" id="KW-0175">Coiled coil</keyword>
<evidence type="ECO:0008006" key="4">
    <source>
        <dbReference type="Google" id="ProtNLM"/>
    </source>
</evidence>
<organism evidence="2 3">
    <name type="scientific">Phocaeicola sartorii</name>
    <dbReference type="NCBI Taxonomy" id="671267"/>
    <lineage>
        <taxon>Bacteria</taxon>
        <taxon>Pseudomonadati</taxon>
        <taxon>Bacteroidota</taxon>
        <taxon>Bacteroidia</taxon>
        <taxon>Bacteroidales</taxon>
        <taxon>Bacteroidaceae</taxon>
        <taxon>Phocaeicola</taxon>
    </lineage>
</organism>
<name>A0A4S2FSG8_9BACT</name>
<dbReference type="EMBL" id="SRYJ01000007">
    <property type="protein sequence ID" value="TGY72145.1"/>
    <property type="molecule type" value="Genomic_DNA"/>
</dbReference>
<dbReference type="GO" id="GO:0005975">
    <property type="term" value="P:carbohydrate metabolic process"/>
    <property type="evidence" value="ECO:0007669"/>
    <property type="project" value="InterPro"/>
</dbReference>
<reference evidence="2 3" key="1">
    <citation type="submission" date="2019-04" db="EMBL/GenBank/DDBJ databases">
        <title>Microbes associate with the intestines of laboratory mice.</title>
        <authorList>
            <person name="Navarre W."/>
            <person name="Wong E."/>
            <person name="Huang K."/>
            <person name="Tropini C."/>
            <person name="Ng K."/>
            <person name="Yu B."/>
        </authorList>
    </citation>
    <scope>NUCLEOTIDE SEQUENCE [LARGE SCALE GENOMIC DNA]</scope>
    <source>
        <strain evidence="2 3">NM22_B1</strain>
    </source>
</reference>
<dbReference type="Gene3D" id="2.60.40.10">
    <property type="entry name" value="Immunoglobulins"/>
    <property type="match status" value="1"/>
</dbReference>
<evidence type="ECO:0000313" key="2">
    <source>
        <dbReference type="EMBL" id="TGY72145.1"/>
    </source>
</evidence>
<dbReference type="InterPro" id="IPR008928">
    <property type="entry name" value="6-hairpin_glycosidase_sf"/>
</dbReference>
<dbReference type="SUPFAM" id="SSF48208">
    <property type="entry name" value="Six-hairpin glycosidases"/>
    <property type="match status" value="1"/>
</dbReference>
<evidence type="ECO:0000313" key="3">
    <source>
        <dbReference type="Proteomes" id="UP000310760"/>
    </source>
</evidence>
<dbReference type="Proteomes" id="UP000310760">
    <property type="component" value="Unassembled WGS sequence"/>
</dbReference>
<protein>
    <recommendedName>
        <fullName evidence="4">Alpha-L-rhamnosidase six-hairpin glycosidase domain-containing protein</fullName>
    </recommendedName>
</protein>
<gene>
    <name evidence="2" type="ORF">E5339_04650</name>
</gene>
<feature type="coiled-coil region" evidence="1">
    <location>
        <begin position="262"/>
        <end position="289"/>
    </location>
</feature>
<proteinExistence type="predicted"/>
<dbReference type="InterPro" id="IPR013783">
    <property type="entry name" value="Ig-like_fold"/>
</dbReference>
<comment type="caution">
    <text evidence="2">The sequence shown here is derived from an EMBL/GenBank/DDBJ whole genome shotgun (WGS) entry which is preliminary data.</text>
</comment>
<accession>A0A4S2FSG8</accession>